<dbReference type="AlphaFoldDB" id="A0A4Q5LK98"/>
<dbReference type="Proteomes" id="UP000293331">
    <property type="component" value="Unassembled WGS sequence"/>
</dbReference>
<organism evidence="2 3">
    <name type="scientific">Mucilaginibacter terrigena</name>
    <dbReference type="NCBI Taxonomy" id="2492395"/>
    <lineage>
        <taxon>Bacteria</taxon>
        <taxon>Pseudomonadati</taxon>
        <taxon>Bacteroidota</taxon>
        <taxon>Sphingobacteriia</taxon>
        <taxon>Sphingobacteriales</taxon>
        <taxon>Sphingobacteriaceae</taxon>
        <taxon>Mucilaginibacter</taxon>
    </lineage>
</organism>
<keyword evidence="3" id="KW-1185">Reference proteome</keyword>
<evidence type="ECO:0000313" key="2">
    <source>
        <dbReference type="EMBL" id="RYU89240.1"/>
    </source>
</evidence>
<name>A0A4Q5LK98_9SPHI</name>
<proteinExistence type="predicted"/>
<sequence>MFKSAVLKVVMIVSFVAALSSCDYVIKKEKFTTKGWDEGDGITFPKRDGMIDDLLATHQLKGLTYKQALGLLKYPQRNGLVQKSMEYEIIRKMDGIDTIYAKSLVLYLNKDSVVSNYKVTEKDNKEKLKLKFEKQNAEKK</sequence>
<comment type="caution">
    <text evidence="2">The sequence shown here is derived from an EMBL/GenBank/DDBJ whole genome shotgun (WGS) entry which is preliminary data.</text>
</comment>
<dbReference type="EMBL" id="SEWG01000005">
    <property type="protein sequence ID" value="RYU89240.1"/>
    <property type="molecule type" value="Genomic_DNA"/>
</dbReference>
<evidence type="ECO:0000256" key="1">
    <source>
        <dbReference type="SAM" id="SignalP"/>
    </source>
</evidence>
<dbReference type="RefSeq" id="WP_129877098.1">
    <property type="nucleotide sequence ID" value="NZ_SEWG01000005.1"/>
</dbReference>
<dbReference type="OrthoDB" id="1493479at2"/>
<feature type="chain" id="PRO_5020672844" description="Lipoprotein" evidence="1">
    <location>
        <begin position="19"/>
        <end position="140"/>
    </location>
</feature>
<feature type="signal peptide" evidence="1">
    <location>
        <begin position="1"/>
        <end position="18"/>
    </location>
</feature>
<protein>
    <recommendedName>
        <fullName evidence="4">Lipoprotein</fullName>
    </recommendedName>
</protein>
<evidence type="ECO:0008006" key="4">
    <source>
        <dbReference type="Google" id="ProtNLM"/>
    </source>
</evidence>
<keyword evidence="1" id="KW-0732">Signal</keyword>
<accession>A0A4Q5LK98</accession>
<gene>
    <name evidence="2" type="ORF">EWM62_12945</name>
</gene>
<evidence type="ECO:0000313" key="3">
    <source>
        <dbReference type="Proteomes" id="UP000293331"/>
    </source>
</evidence>
<dbReference type="PROSITE" id="PS51257">
    <property type="entry name" value="PROKAR_LIPOPROTEIN"/>
    <property type="match status" value="1"/>
</dbReference>
<reference evidence="2 3" key="1">
    <citation type="submission" date="2019-02" db="EMBL/GenBank/DDBJ databases">
        <title>Bacterial novel species Mucilaginibacter sp. 17JY9-4 isolated from soil.</title>
        <authorList>
            <person name="Jung H.-Y."/>
        </authorList>
    </citation>
    <scope>NUCLEOTIDE SEQUENCE [LARGE SCALE GENOMIC DNA]</scope>
    <source>
        <strain evidence="2 3">17JY9-4</strain>
    </source>
</reference>